<dbReference type="GO" id="GO:0006298">
    <property type="term" value="P:mismatch repair"/>
    <property type="evidence" value="ECO:0007669"/>
    <property type="project" value="UniProtKB-UniRule"/>
</dbReference>
<feature type="region of interest" description="Disordered" evidence="5">
    <location>
        <begin position="406"/>
        <end position="425"/>
    </location>
</feature>
<dbReference type="CDD" id="cd16926">
    <property type="entry name" value="HATPase_MutL-MLH-PMS-like"/>
    <property type="match status" value="1"/>
</dbReference>
<dbReference type="InterPro" id="IPR037198">
    <property type="entry name" value="MutL_C_sf"/>
</dbReference>
<feature type="domain" description="DNA mismatch repair protein S5" evidence="7">
    <location>
        <begin position="208"/>
        <end position="326"/>
    </location>
</feature>
<dbReference type="InterPro" id="IPR038973">
    <property type="entry name" value="MutL/Mlh/Pms-like"/>
</dbReference>
<dbReference type="InterPro" id="IPR042121">
    <property type="entry name" value="MutL_C_regsub"/>
</dbReference>
<reference evidence="8 9" key="1">
    <citation type="submission" date="2013-08" db="EMBL/GenBank/DDBJ databases">
        <title>Lactobacillus wasatchii sp. WDC04, a late gas producing bacteria isolated from aged chedder cheese.</title>
        <authorList>
            <person name="Oberg C.J."/>
            <person name="Culumber M."/>
            <person name="McMahon D.J."/>
            <person name="Broadbent J.R."/>
            <person name="Oberg T.S."/>
            <person name="Ortaki F."/>
        </authorList>
    </citation>
    <scope>NUCLEOTIDE SEQUENCE [LARGE SCALE GENOMIC DNA]</scope>
    <source>
        <strain evidence="8 9">WDC04</strain>
    </source>
</reference>
<dbReference type="InterPro" id="IPR014721">
    <property type="entry name" value="Ribsml_uS5_D2-typ_fold_subgr"/>
</dbReference>
<dbReference type="PROSITE" id="PS00058">
    <property type="entry name" value="DNA_MISMATCH_REPAIR_1"/>
    <property type="match status" value="1"/>
</dbReference>
<dbReference type="InterPro" id="IPR020568">
    <property type="entry name" value="Ribosomal_Su5_D2-typ_SF"/>
</dbReference>
<dbReference type="RefSeq" id="WP_044010963.1">
    <property type="nucleotide sequence ID" value="NZ_AWTT01000028.1"/>
</dbReference>
<proteinExistence type="inferred from homology"/>
<dbReference type="EMBL" id="AWTT01000028">
    <property type="protein sequence ID" value="KIS03195.1"/>
    <property type="molecule type" value="Genomic_DNA"/>
</dbReference>
<dbReference type="InterPro" id="IPR002099">
    <property type="entry name" value="MutL/Mlh/PMS"/>
</dbReference>
<dbReference type="STRING" id="1335616.WDC_1228"/>
<dbReference type="Pfam" id="PF13589">
    <property type="entry name" value="HATPase_c_3"/>
    <property type="match status" value="1"/>
</dbReference>
<evidence type="ECO:0000256" key="5">
    <source>
        <dbReference type="SAM" id="MobiDB-lite"/>
    </source>
</evidence>
<dbReference type="Pfam" id="PF01119">
    <property type="entry name" value="DNA_mis_repair"/>
    <property type="match status" value="1"/>
</dbReference>
<dbReference type="AlphaFoldDB" id="A0A0D1A5N0"/>
<evidence type="ECO:0000256" key="1">
    <source>
        <dbReference type="ARBA" id="ARBA00006082"/>
    </source>
</evidence>
<evidence type="ECO:0000256" key="3">
    <source>
        <dbReference type="ARBA" id="ARBA00023204"/>
    </source>
</evidence>
<evidence type="ECO:0000256" key="2">
    <source>
        <dbReference type="ARBA" id="ARBA00022763"/>
    </source>
</evidence>
<comment type="similarity">
    <text evidence="1 4">Belongs to the DNA mismatch repair MutL/HexB family.</text>
</comment>
<dbReference type="OrthoDB" id="9763467at2"/>
<evidence type="ECO:0000256" key="4">
    <source>
        <dbReference type="HAMAP-Rule" id="MF_00149"/>
    </source>
</evidence>
<name>A0A0D1A5N0_9LACO</name>
<dbReference type="CDD" id="cd00782">
    <property type="entry name" value="MutL_Trans"/>
    <property type="match status" value="1"/>
</dbReference>
<accession>A0A0D1A5N0</accession>
<dbReference type="NCBIfam" id="NF000950">
    <property type="entry name" value="PRK00095.1-3"/>
    <property type="match status" value="1"/>
</dbReference>
<dbReference type="InterPro" id="IPR020667">
    <property type="entry name" value="DNA_mismatch_repair_MutL"/>
</dbReference>
<keyword evidence="2 4" id="KW-0227">DNA damage</keyword>
<dbReference type="Gene3D" id="3.30.1370.100">
    <property type="entry name" value="MutL, C-terminal domain, regulatory subdomain"/>
    <property type="match status" value="1"/>
</dbReference>
<dbReference type="Proteomes" id="UP000032279">
    <property type="component" value="Unassembled WGS sequence"/>
</dbReference>
<dbReference type="FunFam" id="3.30.565.10:FF:000003">
    <property type="entry name" value="DNA mismatch repair endonuclease MutL"/>
    <property type="match status" value="1"/>
</dbReference>
<evidence type="ECO:0000313" key="9">
    <source>
        <dbReference type="Proteomes" id="UP000032279"/>
    </source>
</evidence>
<comment type="caution">
    <text evidence="8">The sequence shown here is derived from an EMBL/GenBank/DDBJ whole genome shotgun (WGS) entry which is preliminary data.</text>
</comment>
<dbReference type="InterPro" id="IPR014762">
    <property type="entry name" value="DNA_mismatch_repair_CS"/>
</dbReference>
<gene>
    <name evidence="4 8" type="primary">mutL</name>
    <name evidence="8" type="ORF">WDC_1228</name>
</gene>
<dbReference type="InterPro" id="IPR036890">
    <property type="entry name" value="HATPase_C_sf"/>
</dbReference>
<dbReference type="HAMAP" id="MF_00149">
    <property type="entry name" value="DNA_mis_repair"/>
    <property type="match status" value="1"/>
</dbReference>
<dbReference type="GO" id="GO:0005524">
    <property type="term" value="F:ATP binding"/>
    <property type="evidence" value="ECO:0007669"/>
    <property type="project" value="InterPro"/>
</dbReference>
<dbReference type="InterPro" id="IPR013507">
    <property type="entry name" value="DNA_mismatch_S5_2-like"/>
</dbReference>
<dbReference type="SUPFAM" id="SSF54211">
    <property type="entry name" value="Ribosomal protein S5 domain 2-like"/>
    <property type="match status" value="1"/>
</dbReference>
<dbReference type="GO" id="GO:0016887">
    <property type="term" value="F:ATP hydrolysis activity"/>
    <property type="evidence" value="ECO:0007669"/>
    <property type="project" value="InterPro"/>
</dbReference>
<keyword evidence="9" id="KW-1185">Reference proteome</keyword>
<sequence>MSKIHELNEVLADQIAAGEVIERPASIVKELVENSLDANSKQIDIIVSQSGLDSIRIIDDGAGILPDDVPIAFKRHATSKIASREDLFKVKSLGFRGEALPSIASVADVVLCTSTGDETGTKFQIRGGVVQSNQPAQARRGTDITVTDLFFNTPARLKYLKSPQTELTQITDIVDRLALANPSVAISFMHNDHEILRTPGNGNLQQVIAAIYGISNARKMVKFDGEDADFMISGYTSLPEATRSSRQYISIMINHRYIRNFQLTKALIQGYGSKLMVGRYPISVLDIELDPVLVDVNVHPAKREVRISKEEQLGQLIATTIRQRIAQENLIPDALDQFGNESIDYGQLQRNLNEVSQQYPVTENSNEKNNERKNKSEIKPVMAITPIVIEKQSELVTPQMQSFDQKYQQEQAASPFGEKNSDDASLVTKPSSVELELGESDKSQERFPTLQYLGQFHGTFLLAQAEDGLYILDQHAAQERINYEYYRQAIGEVSTDQQNLLVPLVLDYPTTDAMKINEHLDVLQQVGINPEPFGQNSFIFRSHPTWFKEGQEESTIREMIDWTINDGQLSIAQFLEKTAIMMSCKRAIKANHYLNAQQADALLKKLPECENPFNCPHGRPVLVHFADTDLEKMFKRIQDSHSAFAGEFDDHEF</sequence>
<evidence type="ECO:0000259" key="6">
    <source>
        <dbReference type="SMART" id="SM00853"/>
    </source>
</evidence>
<dbReference type="SUPFAM" id="SSF118116">
    <property type="entry name" value="DNA mismatch repair protein MutL"/>
    <property type="match status" value="1"/>
</dbReference>
<dbReference type="Gene3D" id="3.30.565.10">
    <property type="entry name" value="Histidine kinase-like ATPase, C-terminal domain"/>
    <property type="match status" value="1"/>
</dbReference>
<feature type="compositionally biased region" description="Basic and acidic residues" evidence="5">
    <location>
        <begin position="365"/>
        <end position="377"/>
    </location>
</feature>
<dbReference type="Gene3D" id="3.30.1540.20">
    <property type="entry name" value="MutL, C-terminal domain, dimerisation subdomain"/>
    <property type="match status" value="1"/>
</dbReference>
<dbReference type="SUPFAM" id="SSF55874">
    <property type="entry name" value="ATPase domain of HSP90 chaperone/DNA topoisomerase II/histidine kinase"/>
    <property type="match status" value="1"/>
</dbReference>
<organism evidence="8 9">
    <name type="scientific">Paucilactobacillus wasatchensis</name>
    <dbReference type="NCBI Taxonomy" id="1335616"/>
    <lineage>
        <taxon>Bacteria</taxon>
        <taxon>Bacillati</taxon>
        <taxon>Bacillota</taxon>
        <taxon>Bacilli</taxon>
        <taxon>Lactobacillales</taxon>
        <taxon>Lactobacillaceae</taxon>
        <taxon>Paucilactobacillus</taxon>
    </lineage>
</organism>
<dbReference type="PATRIC" id="fig|1335616.4.peg.1228"/>
<dbReference type="GO" id="GO:0030983">
    <property type="term" value="F:mismatched DNA binding"/>
    <property type="evidence" value="ECO:0007669"/>
    <property type="project" value="InterPro"/>
</dbReference>
<dbReference type="PANTHER" id="PTHR10073:SF12">
    <property type="entry name" value="DNA MISMATCH REPAIR PROTEIN MLH1"/>
    <property type="match status" value="1"/>
</dbReference>
<evidence type="ECO:0000259" key="7">
    <source>
        <dbReference type="SMART" id="SM01340"/>
    </source>
</evidence>
<dbReference type="GO" id="GO:0140664">
    <property type="term" value="F:ATP-dependent DNA damage sensor activity"/>
    <property type="evidence" value="ECO:0007669"/>
    <property type="project" value="InterPro"/>
</dbReference>
<dbReference type="NCBIfam" id="TIGR00585">
    <property type="entry name" value="mutl"/>
    <property type="match status" value="1"/>
</dbReference>
<dbReference type="Gene3D" id="3.30.230.10">
    <property type="match status" value="1"/>
</dbReference>
<comment type="function">
    <text evidence="4">This protein is involved in the repair of mismatches in DNA. It is required for dam-dependent methyl-directed DNA mismatch repair. May act as a 'molecular matchmaker', a protein that promotes the formation of a stable complex between two or more DNA-binding proteins in an ATP-dependent manner without itself being part of a final effector complex.</text>
</comment>
<dbReference type="SMART" id="SM00853">
    <property type="entry name" value="MutL_C"/>
    <property type="match status" value="1"/>
</dbReference>
<dbReference type="Pfam" id="PF08676">
    <property type="entry name" value="MutL_C"/>
    <property type="match status" value="1"/>
</dbReference>
<evidence type="ECO:0000313" key="8">
    <source>
        <dbReference type="EMBL" id="KIS03195.1"/>
    </source>
</evidence>
<dbReference type="InterPro" id="IPR014790">
    <property type="entry name" value="MutL_C"/>
</dbReference>
<feature type="region of interest" description="Disordered" evidence="5">
    <location>
        <begin position="357"/>
        <end position="377"/>
    </location>
</feature>
<dbReference type="PANTHER" id="PTHR10073">
    <property type="entry name" value="DNA MISMATCH REPAIR PROTEIN MLH, PMS, MUTL"/>
    <property type="match status" value="1"/>
</dbReference>
<dbReference type="InterPro" id="IPR042120">
    <property type="entry name" value="MutL_C_dimsub"/>
</dbReference>
<feature type="domain" description="MutL C-terminal dimerisation" evidence="6">
    <location>
        <begin position="452"/>
        <end position="594"/>
    </location>
</feature>
<dbReference type="SMART" id="SM01340">
    <property type="entry name" value="DNA_mis_repair"/>
    <property type="match status" value="1"/>
</dbReference>
<dbReference type="GO" id="GO:0032300">
    <property type="term" value="C:mismatch repair complex"/>
    <property type="evidence" value="ECO:0007669"/>
    <property type="project" value="InterPro"/>
</dbReference>
<protein>
    <recommendedName>
        <fullName evidence="4">DNA mismatch repair protein MutL</fullName>
    </recommendedName>
</protein>
<keyword evidence="3 4" id="KW-0234">DNA repair</keyword>